<dbReference type="PANTHER" id="PTHR43823:SF3">
    <property type="entry name" value="MULTIDRUG EXPORT PROTEIN MEPA"/>
    <property type="match status" value="1"/>
</dbReference>
<evidence type="ECO:0000256" key="1">
    <source>
        <dbReference type="ARBA" id="ARBA00004651"/>
    </source>
</evidence>
<comment type="subcellular location">
    <subcellularLocation>
        <location evidence="1">Cell membrane</location>
        <topology evidence="1">Multi-pass membrane protein</topology>
    </subcellularLocation>
</comment>
<dbReference type="RefSeq" id="WP_129652090.1">
    <property type="nucleotide sequence ID" value="NZ_JBBMFL010000004.1"/>
</dbReference>
<organism evidence="7 8">
    <name type="scientific">Alistipes intestinihominis</name>
    <dbReference type="NCBI Taxonomy" id="3133172"/>
    <lineage>
        <taxon>Bacteria</taxon>
        <taxon>Pseudomonadati</taxon>
        <taxon>Bacteroidota</taxon>
        <taxon>Bacteroidia</taxon>
        <taxon>Bacteroidales</taxon>
        <taxon>Rikenellaceae</taxon>
        <taxon>Alistipes</taxon>
    </lineage>
</organism>
<feature type="transmembrane region" description="Helical" evidence="6">
    <location>
        <begin position="424"/>
        <end position="446"/>
    </location>
</feature>
<dbReference type="PANTHER" id="PTHR43823">
    <property type="entry name" value="SPORULATION PROTEIN YKVU"/>
    <property type="match status" value="1"/>
</dbReference>
<evidence type="ECO:0000256" key="2">
    <source>
        <dbReference type="ARBA" id="ARBA00022475"/>
    </source>
</evidence>
<evidence type="ECO:0000256" key="5">
    <source>
        <dbReference type="ARBA" id="ARBA00023136"/>
    </source>
</evidence>
<feature type="transmembrane region" description="Helical" evidence="6">
    <location>
        <begin position="326"/>
        <end position="346"/>
    </location>
</feature>
<feature type="transmembrane region" description="Helical" evidence="6">
    <location>
        <begin position="64"/>
        <end position="86"/>
    </location>
</feature>
<feature type="transmembrane region" description="Helical" evidence="6">
    <location>
        <begin position="369"/>
        <end position="389"/>
    </location>
</feature>
<comment type="caution">
    <text evidence="7">The sequence shown here is derived from an EMBL/GenBank/DDBJ whole genome shotgun (WGS) entry which is preliminary data.</text>
</comment>
<feature type="transmembrane region" description="Helical" evidence="6">
    <location>
        <begin position="243"/>
        <end position="272"/>
    </location>
</feature>
<evidence type="ECO:0000256" key="4">
    <source>
        <dbReference type="ARBA" id="ARBA00022989"/>
    </source>
</evidence>
<name>A0ABV1GV45_9BACT</name>
<dbReference type="Pfam" id="PF01554">
    <property type="entry name" value="MatE"/>
    <property type="match status" value="2"/>
</dbReference>
<feature type="transmembrane region" description="Helical" evidence="6">
    <location>
        <begin position="98"/>
        <end position="122"/>
    </location>
</feature>
<feature type="transmembrane region" description="Helical" evidence="6">
    <location>
        <begin position="20"/>
        <end position="44"/>
    </location>
</feature>
<evidence type="ECO:0000313" key="7">
    <source>
        <dbReference type="EMBL" id="MEQ2544274.1"/>
    </source>
</evidence>
<dbReference type="InterPro" id="IPR051327">
    <property type="entry name" value="MATE_MepA_subfamily"/>
</dbReference>
<evidence type="ECO:0000313" key="8">
    <source>
        <dbReference type="Proteomes" id="UP001460202"/>
    </source>
</evidence>
<keyword evidence="5 6" id="KW-0472">Membrane</keyword>
<feature type="transmembrane region" description="Helical" evidence="6">
    <location>
        <begin position="142"/>
        <end position="161"/>
    </location>
</feature>
<dbReference type="Proteomes" id="UP001460202">
    <property type="component" value="Unassembled WGS sequence"/>
</dbReference>
<keyword evidence="2" id="KW-1003">Cell membrane</keyword>
<keyword evidence="4 6" id="KW-1133">Transmembrane helix</keyword>
<dbReference type="InterPro" id="IPR002528">
    <property type="entry name" value="MATE_fam"/>
</dbReference>
<sequence>MDKNESKTMDLGRDNVTSLFFRLFFPTLLGLLSMAAVTAINGAFIGHGVGSDGLAAVNITVPLWMVFSGLGLMFGAGCSVVASSMLANSDANAAKLHVAVAFSFASAITIAVSVAVMCFPAATARLFGASEHLLPLVRDYLALVMPCFVFQMWSAIGLFIIRLDGAPKVAMWCNIITAILTLGGDYMMIYVWEKGLQGVAVSTCVAIVTGGLIAAIYILFYAKQLRFAWASLRRSSFECILRSIVYQCKIGSASLLGELMLAVLAFVGNYVFMRYLGDNGVGAFGIACYYTPFIFMISNAIIQSAQPIISYNNSRKAYDRVAQIKRLLFIAAFIASLLLTLVFVFMPDMLVHFFVGKGDAAAPIAIEGFPYFAAGIVFFILNVCIIGYFQSLEIMGPALVLMSLRGFALLVPAFLILPKCLGTSGIWLAMPTSEAATFLFSVYFLFRIKNKRQYENS</sequence>
<dbReference type="EMBL" id="JBBMFL010000004">
    <property type="protein sequence ID" value="MEQ2544274.1"/>
    <property type="molecule type" value="Genomic_DNA"/>
</dbReference>
<evidence type="ECO:0000256" key="3">
    <source>
        <dbReference type="ARBA" id="ARBA00022692"/>
    </source>
</evidence>
<keyword evidence="3 6" id="KW-0812">Transmembrane</keyword>
<feature type="transmembrane region" description="Helical" evidence="6">
    <location>
        <begin position="198"/>
        <end position="222"/>
    </location>
</feature>
<reference evidence="7 8" key="1">
    <citation type="submission" date="2024-03" db="EMBL/GenBank/DDBJ databases">
        <title>Human intestinal bacterial collection.</title>
        <authorList>
            <person name="Pauvert C."/>
            <person name="Hitch T.C.A."/>
            <person name="Clavel T."/>
        </authorList>
    </citation>
    <scope>NUCLEOTIDE SEQUENCE [LARGE SCALE GENOMIC DNA]</scope>
    <source>
        <strain evidence="7 8">CLA-KB-H122</strain>
    </source>
</reference>
<proteinExistence type="predicted"/>
<gene>
    <name evidence="7" type="ORF">WMO46_04850</name>
</gene>
<feature type="transmembrane region" description="Helical" evidence="6">
    <location>
        <begin position="398"/>
        <end position="418"/>
    </location>
</feature>
<protein>
    <submittedName>
        <fullName evidence="7">MATE family efflux transporter</fullName>
    </submittedName>
</protein>
<feature type="transmembrane region" description="Helical" evidence="6">
    <location>
        <begin position="284"/>
        <end position="305"/>
    </location>
</feature>
<accession>A0ABV1GV45</accession>
<dbReference type="GeneID" id="78181074"/>
<feature type="transmembrane region" description="Helical" evidence="6">
    <location>
        <begin position="173"/>
        <end position="192"/>
    </location>
</feature>
<evidence type="ECO:0000256" key="6">
    <source>
        <dbReference type="SAM" id="Phobius"/>
    </source>
</evidence>
<keyword evidence="8" id="KW-1185">Reference proteome</keyword>